<proteinExistence type="predicted"/>
<dbReference type="Pfam" id="PF20065">
    <property type="entry name" value="DUF6464"/>
    <property type="match status" value="1"/>
</dbReference>
<sequence length="124" mass="14345">MEFSSLPTEIHLVHPRRSLGRVYLDWMPQPGACLDHEGQTYTVLERRHRYQLKAGRYQLARVSLYVQSTVAPADRRLWQGRWVIGDVSCRFNAYSELIRCAVNPSGPCDACRFYEALPANYPED</sequence>
<gene>
    <name evidence="1" type="ordered locus">Cyan7425_3740</name>
</gene>
<evidence type="ECO:0000313" key="1">
    <source>
        <dbReference type="EMBL" id="ACL46059.1"/>
    </source>
</evidence>
<dbReference type="OrthoDB" id="458077at2"/>
<dbReference type="EMBL" id="CP001344">
    <property type="protein sequence ID" value="ACL46059.1"/>
    <property type="molecule type" value="Genomic_DNA"/>
</dbReference>
<dbReference type="AlphaFoldDB" id="B8HTH8"/>
<dbReference type="HOGENOM" id="CLU_162037_0_0_3"/>
<dbReference type="KEGG" id="cyn:Cyan7425_3740"/>
<dbReference type="InterPro" id="IPR045589">
    <property type="entry name" value="DUF6464"/>
</dbReference>
<protein>
    <submittedName>
        <fullName evidence="1">Uncharacterized protein</fullName>
    </submittedName>
</protein>
<dbReference type="eggNOG" id="ENOG502ZVSU">
    <property type="taxonomic scope" value="Bacteria"/>
</dbReference>
<organism evidence="1">
    <name type="scientific">Cyanothece sp. (strain PCC 7425 / ATCC 29141)</name>
    <dbReference type="NCBI Taxonomy" id="395961"/>
    <lineage>
        <taxon>Bacteria</taxon>
        <taxon>Bacillati</taxon>
        <taxon>Cyanobacteriota</taxon>
        <taxon>Cyanophyceae</taxon>
        <taxon>Gomontiellales</taxon>
        <taxon>Cyanothecaceae</taxon>
        <taxon>Cyanothece</taxon>
    </lineage>
</organism>
<name>B8HTH8_CYAP4</name>
<reference evidence="1" key="1">
    <citation type="submission" date="2009-01" db="EMBL/GenBank/DDBJ databases">
        <title>Complete sequence of chromosome Cyanothece sp. PCC 7425.</title>
        <authorList>
            <consortium name="US DOE Joint Genome Institute"/>
            <person name="Lucas S."/>
            <person name="Copeland A."/>
            <person name="Lapidus A."/>
            <person name="Glavina del Rio T."/>
            <person name="Dalin E."/>
            <person name="Tice H."/>
            <person name="Bruce D."/>
            <person name="Goodwin L."/>
            <person name="Pitluck S."/>
            <person name="Sims D."/>
            <person name="Meineke L."/>
            <person name="Brettin T."/>
            <person name="Detter J.C."/>
            <person name="Han C."/>
            <person name="Larimer F."/>
            <person name="Land M."/>
            <person name="Hauser L."/>
            <person name="Kyrpides N."/>
            <person name="Ovchinnikova G."/>
            <person name="Liberton M."/>
            <person name="Stoeckel J."/>
            <person name="Banerjee A."/>
            <person name="Singh A."/>
            <person name="Page L."/>
            <person name="Sato H."/>
            <person name="Zhao L."/>
            <person name="Sherman L."/>
            <person name="Pakrasi H."/>
            <person name="Richardson P."/>
        </authorList>
    </citation>
    <scope>NUCLEOTIDE SEQUENCE</scope>
    <source>
        <strain evidence="1">PCC 7425</strain>
    </source>
</reference>
<accession>B8HTH8</accession>
<dbReference type="STRING" id="395961.Cyan7425_3740"/>